<dbReference type="InterPro" id="IPR051788">
    <property type="entry name" value="MFS_Transporter"/>
</dbReference>
<organism evidence="8 9">
    <name type="scientific">Zhenhengia yiwuensis</name>
    <dbReference type="NCBI Taxonomy" id="2763666"/>
    <lineage>
        <taxon>Bacteria</taxon>
        <taxon>Bacillati</taxon>
        <taxon>Bacillota</taxon>
        <taxon>Clostridia</taxon>
        <taxon>Lachnospirales</taxon>
        <taxon>Lachnospiraceae</taxon>
        <taxon>Zhenhengia</taxon>
    </lineage>
</organism>
<feature type="transmembrane region" description="Helical" evidence="7">
    <location>
        <begin position="302"/>
        <end position="323"/>
    </location>
</feature>
<keyword evidence="4 7" id="KW-0812">Transmembrane</keyword>
<name>A0A926IEU7_9FIRM</name>
<feature type="transmembrane region" description="Helical" evidence="7">
    <location>
        <begin position="44"/>
        <end position="63"/>
    </location>
</feature>
<dbReference type="RefSeq" id="WP_249333957.1">
    <property type="nucleotide sequence ID" value="NZ_JACRSY010000039.1"/>
</dbReference>
<evidence type="ECO:0000256" key="2">
    <source>
        <dbReference type="ARBA" id="ARBA00008335"/>
    </source>
</evidence>
<dbReference type="SUPFAM" id="SSF103473">
    <property type="entry name" value="MFS general substrate transporter"/>
    <property type="match status" value="1"/>
</dbReference>
<evidence type="ECO:0000256" key="4">
    <source>
        <dbReference type="ARBA" id="ARBA00022692"/>
    </source>
</evidence>
<dbReference type="InterPro" id="IPR036259">
    <property type="entry name" value="MFS_trans_sf"/>
</dbReference>
<evidence type="ECO:0000313" key="9">
    <source>
        <dbReference type="Proteomes" id="UP000655830"/>
    </source>
</evidence>
<feature type="transmembrane region" description="Helical" evidence="7">
    <location>
        <begin position="12"/>
        <end position="32"/>
    </location>
</feature>
<dbReference type="Pfam" id="PF07690">
    <property type="entry name" value="MFS_1"/>
    <property type="match status" value="1"/>
</dbReference>
<dbReference type="Gene3D" id="1.20.1250.20">
    <property type="entry name" value="MFS general substrate transporter like domains"/>
    <property type="match status" value="2"/>
</dbReference>
<evidence type="ECO:0000256" key="3">
    <source>
        <dbReference type="ARBA" id="ARBA00022448"/>
    </source>
</evidence>
<dbReference type="InterPro" id="IPR011701">
    <property type="entry name" value="MFS"/>
</dbReference>
<evidence type="ECO:0000256" key="1">
    <source>
        <dbReference type="ARBA" id="ARBA00004651"/>
    </source>
</evidence>
<evidence type="ECO:0000256" key="7">
    <source>
        <dbReference type="SAM" id="Phobius"/>
    </source>
</evidence>
<feature type="transmembrane region" description="Helical" evidence="7">
    <location>
        <begin position="367"/>
        <end position="386"/>
    </location>
</feature>
<evidence type="ECO:0000313" key="8">
    <source>
        <dbReference type="EMBL" id="MBC8581167.1"/>
    </source>
</evidence>
<keyword evidence="6 7" id="KW-0472">Membrane</keyword>
<feature type="transmembrane region" description="Helical" evidence="7">
    <location>
        <begin position="137"/>
        <end position="159"/>
    </location>
</feature>
<feature type="transmembrane region" description="Helical" evidence="7">
    <location>
        <begin position="75"/>
        <end position="96"/>
    </location>
</feature>
<feature type="transmembrane region" description="Helical" evidence="7">
    <location>
        <begin position="249"/>
        <end position="266"/>
    </location>
</feature>
<accession>A0A926IEU7</accession>
<dbReference type="EMBL" id="JACRSY010000039">
    <property type="protein sequence ID" value="MBC8581167.1"/>
    <property type="molecule type" value="Genomic_DNA"/>
</dbReference>
<dbReference type="PANTHER" id="PTHR23514">
    <property type="entry name" value="BYPASS OF STOP CODON PROTEIN 6"/>
    <property type="match status" value="1"/>
</dbReference>
<sequence>MKYTYKHTLRACYLGYITQAIVVNLAPLLFVIFQDQYHISFEMIGRLILINFGTQIVADILSVKYVDRIGYRKAAVIAHIFCSVGLMSLGILPLIMPTPYMGLVIAVMIYAIGGGIIEVLVSPIVEFLPGDEKASAMSLLHSFYCWGQVGVVLLTTLLLKAIGSSYWFVLPILWAFIPLYNIKNFLKVPIIEPHEDAPTMSIGELLSTRGFMIALLLMLCAGASEITMSQWSSLFAEKGLQVPKVVGDLLGPCLFAVLMGIGRSIYGIWGHKINLNRALMASGILCVICYAVTIFVQNPFISLLGCAVTGLSVSLMWPGTFSLTSATYPMGGTAMFGMLAIFGDIGAAVGPWIAGVVSDAVGLGLKAGLLVAIVFPIMLVIGVMLLKKLNIQSEG</sequence>
<feature type="transmembrane region" description="Helical" evidence="7">
    <location>
        <begin position="335"/>
        <end position="355"/>
    </location>
</feature>
<dbReference type="Proteomes" id="UP000655830">
    <property type="component" value="Unassembled WGS sequence"/>
</dbReference>
<evidence type="ECO:0000256" key="6">
    <source>
        <dbReference type="ARBA" id="ARBA00023136"/>
    </source>
</evidence>
<proteinExistence type="inferred from homology"/>
<comment type="caution">
    <text evidence="8">The sequence shown here is derived from an EMBL/GenBank/DDBJ whole genome shotgun (WGS) entry which is preliminary data.</text>
</comment>
<feature type="transmembrane region" description="Helical" evidence="7">
    <location>
        <begin position="102"/>
        <end position="125"/>
    </location>
</feature>
<keyword evidence="5 7" id="KW-1133">Transmembrane helix</keyword>
<feature type="transmembrane region" description="Helical" evidence="7">
    <location>
        <begin position="210"/>
        <end position="229"/>
    </location>
</feature>
<gene>
    <name evidence="8" type="ORF">H8718_16740</name>
</gene>
<comment type="similarity">
    <text evidence="2">Belongs to the major facilitator superfamily.</text>
</comment>
<dbReference type="AlphaFoldDB" id="A0A926IEU7"/>
<reference evidence="8" key="1">
    <citation type="submission" date="2020-08" db="EMBL/GenBank/DDBJ databases">
        <title>Genome public.</title>
        <authorList>
            <person name="Liu C."/>
            <person name="Sun Q."/>
        </authorList>
    </citation>
    <scope>NUCLEOTIDE SEQUENCE</scope>
    <source>
        <strain evidence="8">NSJ-12</strain>
    </source>
</reference>
<keyword evidence="9" id="KW-1185">Reference proteome</keyword>
<dbReference type="PANTHER" id="PTHR23514:SF3">
    <property type="entry name" value="BYPASS OF STOP CODON PROTEIN 6"/>
    <property type="match status" value="1"/>
</dbReference>
<feature type="transmembrane region" description="Helical" evidence="7">
    <location>
        <begin position="165"/>
        <end position="182"/>
    </location>
</feature>
<keyword evidence="3" id="KW-0813">Transport</keyword>
<protein>
    <submittedName>
        <fullName evidence="8">MFS transporter</fullName>
    </submittedName>
</protein>
<evidence type="ECO:0000256" key="5">
    <source>
        <dbReference type="ARBA" id="ARBA00022989"/>
    </source>
</evidence>
<dbReference type="GO" id="GO:0022857">
    <property type="term" value="F:transmembrane transporter activity"/>
    <property type="evidence" value="ECO:0007669"/>
    <property type="project" value="InterPro"/>
</dbReference>
<dbReference type="GO" id="GO:0005886">
    <property type="term" value="C:plasma membrane"/>
    <property type="evidence" value="ECO:0007669"/>
    <property type="project" value="UniProtKB-SubCell"/>
</dbReference>
<comment type="subcellular location">
    <subcellularLocation>
        <location evidence="1">Cell membrane</location>
        <topology evidence="1">Multi-pass membrane protein</topology>
    </subcellularLocation>
</comment>
<feature type="transmembrane region" description="Helical" evidence="7">
    <location>
        <begin position="278"/>
        <end position="296"/>
    </location>
</feature>